<reference evidence="2" key="1">
    <citation type="submission" date="2021-12" db="EMBL/GenBank/DDBJ databases">
        <authorList>
            <person name="Cha I.-T."/>
            <person name="Lee K.-E."/>
            <person name="Park S.-J."/>
        </authorList>
    </citation>
    <scope>NUCLEOTIDE SEQUENCE</scope>
    <source>
        <strain evidence="2">YSM-43</strain>
    </source>
</reference>
<dbReference type="InterPro" id="IPR021326">
    <property type="entry name" value="DUF2931"/>
</dbReference>
<evidence type="ECO:0000313" key="3">
    <source>
        <dbReference type="Proteomes" id="UP000830454"/>
    </source>
</evidence>
<evidence type="ECO:0000256" key="1">
    <source>
        <dbReference type="SAM" id="SignalP"/>
    </source>
</evidence>
<dbReference type="PROSITE" id="PS51257">
    <property type="entry name" value="PROKAR_LIPOPROTEIN"/>
    <property type="match status" value="1"/>
</dbReference>
<dbReference type="Pfam" id="PF11153">
    <property type="entry name" value="DUF2931"/>
    <property type="match status" value="1"/>
</dbReference>
<reference evidence="2" key="2">
    <citation type="submission" date="2022-04" db="EMBL/GenBank/DDBJ databases">
        <title>Complete Genome Sequence of Flavobacterium sediminilitoris YSM-43, Isolated from a Tidal Sediment.</title>
        <authorList>
            <person name="Lee P.A."/>
        </authorList>
    </citation>
    <scope>NUCLEOTIDE SEQUENCE</scope>
    <source>
        <strain evidence="2">YSM-43</strain>
    </source>
</reference>
<dbReference type="Proteomes" id="UP000830454">
    <property type="component" value="Chromosome"/>
</dbReference>
<proteinExistence type="predicted"/>
<dbReference type="RefSeq" id="WP_246916259.1">
    <property type="nucleotide sequence ID" value="NZ_CP090145.1"/>
</dbReference>
<organism evidence="2 3">
    <name type="scientific">Flavobacterium sediminilitoris</name>
    <dbReference type="NCBI Taxonomy" id="2024526"/>
    <lineage>
        <taxon>Bacteria</taxon>
        <taxon>Pseudomonadati</taxon>
        <taxon>Bacteroidota</taxon>
        <taxon>Flavobacteriia</taxon>
        <taxon>Flavobacteriales</taxon>
        <taxon>Flavobacteriaceae</taxon>
        <taxon>Flavobacterium</taxon>
    </lineage>
</organism>
<name>A0ABY4HMC4_9FLAO</name>
<dbReference type="EMBL" id="CP090145">
    <property type="protein sequence ID" value="UOX33728.1"/>
    <property type="molecule type" value="Genomic_DNA"/>
</dbReference>
<keyword evidence="3" id="KW-1185">Reference proteome</keyword>
<feature type="signal peptide" evidence="1">
    <location>
        <begin position="1"/>
        <end position="17"/>
    </location>
</feature>
<evidence type="ECO:0000313" key="2">
    <source>
        <dbReference type="EMBL" id="UOX33728.1"/>
    </source>
</evidence>
<accession>A0ABY4HMC4</accession>
<feature type="chain" id="PRO_5047468995" evidence="1">
    <location>
        <begin position="18"/>
        <end position="339"/>
    </location>
</feature>
<keyword evidence="1" id="KW-0732">Signal</keyword>
<sequence length="339" mass="39523">MRVTIIKYLFFVSLVLASCTTTMEEKFEWLPSESAPKLYPMNIYNGHLFFEDGNSVYIPCSALAHSGWGNDGSTHVTGDDFKPVPVRLEVTWASFVENKFYTGNWALPKEKMTKLFKEGVVNYRTKKKKTYNQIIVGLAPGGVAVVWMYGEGNQVEIGRYQAKETQVAMKDFVPGNPTISQEDFMDLTEIYPEAIENIKQKGGIEFGLWDTYRKKYNWRTNIDIPNYTFENSSMEMFNGEREDLFDEALLKNEFKERAIPDYLSFIITNPKGKHYVFEFKNIDETEIFNLFKQVDATKPIEIVLKMNEDLSNRRLVFKQEDKEFPITKIDLDNMWEYKK</sequence>
<gene>
    <name evidence="2" type="ORF">LXD69_17050</name>
</gene>
<protein>
    <submittedName>
        <fullName evidence="2">DUF2931 family protein</fullName>
    </submittedName>
</protein>